<feature type="transmembrane region" description="Helical" evidence="1">
    <location>
        <begin position="930"/>
        <end position="946"/>
    </location>
</feature>
<dbReference type="Proteomes" id="UP000051952">
    <property type="component" value="Unassembled WGS sequence"/>
</dbReference>
<feature type="non-terminal residue" evidence="3">
    <location>
        <position position="1269"/>
    </location>
</feature>
<keyword evidence="2" id="KW-0732">Signal</keyword>
<feature type="chain" id="PRO_5006621366" evidence="2">
    <location>
        <begin position="31"/>
        <end position="1269"/>
    </location>
</feature>
<dbReference type="VEuPathDB" id="TriTrypDB:BSAL_93735"/>
<accession>A0A0S4IKS9</accession>
<dbReference type="EMBL" id="CYKH01000246">
    <property type="protein sequence ID" value="CUF13794.1"/>
    <property type="molecule type" value="Genomic_DNA"/>
</dbReference>
<sequence>MCCFIRVSMRSHALLIFVVVCDACWRSVVCETVGCDITAVTLESHKTYLFEDCFNWNDGNMSSVPVLSASSLVNVTVSIVRCSLLPVLSISCSTGLPSDQIQGSEGLYVVVQDVTMDVRKPMDLVRGCGELRTRWTVGGCAPTVSISIRDSVLFIDASGVTPVNHLLHFASPFLHVEVSNVNVRLVMENVSITAHTNFAQSLIAFSCWNEVVLPSFVYVSMHAVSVEMIGRSLNYSQMASADDKRILQTVLEFETTYIALENISIFMSGDCSFRVHFGLDTLNVHSLSSDALNTSYYAFVVHAQSQATSLGVTLRNFSLVLSDLGSYHSELQGSQYVSMIMLEECRGLTNTSIVLRNLVVHHRVTLFIEIRADDISGRYGAVVIINSLTSKYVNIIIHNITARIEGYSGMPAGLTPSTLMPGVLATMISLALNWTFGTIDVRHAVAVLSLVNGSAPSIPLVQVDPRFNVTYSTILLSENSLVSHAGIVFTTTSLLLSLNVFTGLIGLSGNCTNISITVINSDILLASYSCSAISAVLQLNMTCIVSLANMGTAASAATPALAGFRLTASYLNYVNNATVQMFNTSVRRATTGLQAAGTDFRGHLIIPPTVTNASVEILNPIQASSHTIICPMTVCSLSISSVVVSYASGLGSFIAAANTLRIYSSIFNISRSSLVSPKDQQLSVVGTTSSNSNGLVTGGDGSQMFFVASNFSGFNQLVRGLPASQCTNTKADRLTIDCIVWDNGAIPKHSIPSPTSCLVVQRPFGAGCPYLAPVSTPSQSVSIMADANTTGPTPAPLVSTSTAAVVTAVTTVSTLLSLASAAGPLAQSLIIVGQSQCAPQAVQESTKDGRFLLSPFYALGDHGIVYGNIGLFGLLVGMQLIAVQFFKWRDGRAASPEPEPQREKLFLPHTAVVPSLRVAPYMPPEARARFPNLSILAAGLALQGTSSTSLRMVFSGDAASTVTGAVGLCCVGAALVVWRRLERCAVARSMRFKRYRLHALRRSWHPLFALPVGRWGSDVATATHGKLRSSVREGAEWLGSYTSVYAFVVNTFSALPVPGRWCLGVWIPLSLVSLGCLFVVVRHRPARVPLVDVFNAGCLASSAVLQVVSSVVAEQESTGAGSSFAGATTVLLVCTLVYSGFTVLRGLHAIVVFLWERQQRAEEPASALALTDAPTLQGMFDRVSSKNERMHIRQERLSIINSAEDSVSSGRIPLLDDLFLLPELDVMEHRVRHLHAEKSTVRRSVHSVGWNQLIVPPLTARDVADNLEQ</sequence>
<keyword evidence="1" id="KW-1133">Transmembrane helix</keyword>
<feature type="transmembrane region" description="Helical" evidence="1">
    <location>
        <begin position="958"/>
        <end position="978"/>
    </location>
</feature>
<evidence type="ECO:0000256" key="2">
    <source>
        <dbReference type="SAM" id="SignalP"/>
    </source>
</evidence>
<evidence type="ECO:0000256" key="1">
    <source>
        <dbReference type="SAM" id="Phobius"/>
    </source>
</evidence>
<keyword evidence="1" id="KW-0812">Transmembrane</keyword>
<feature type="transmembrane region" description="Helical" evidence="1">
    <location>
        <begin position="864"/>
        <end position="886"/>
    </location>
</feature>
<gene>
    <name evidence="3" type="ORF">BSAL_59485</name>
</gene>
<organism evidence="3 4">
    <name type="scientific">Bodo saltans</name>
    <name type="common">Flagellated protozoan</name>
    <dbReference type="NCBI Taxonomy" id="75058"/>
    <lineage>
        <taxon>Eukaryota</taxon>
        <taxon>Discoba</taxon>
        <taxon>Euglenozoa</taxon>
        <taxon>Kinetoplastea</taxon>
        <taxon>Metakinetoplastina</taxon>
        <taxon>Eubodonida</taxon>
        <taxon>Bodonidae</taxon>
        <taxon>Bodo</taxon>
    </lineage>
</organism>
<protein>
    <submittedName>
        <fullName evidence="3">Membrane-associated protein, putative</fullName>
    </submittedName>
</protein>
<reference evidence="4" key="1">
    <citation type="submission" date="2015-09" db="EMBL/GenBank/DDBJ databases">
        <authorList>
            <consortium name="Pathogen Informatics"/>
        </authorList>
    </citation>
    <scope>NUCLEOTIDE SEQUENCE [LARGE SCALE GENOMIC DNA]</scope>
    <source>
        <strain evidence="4">Lake Konstanz</strain>
    </source>
</reference>
<feature type="transmembrane region" description="Helical" evidence="1">
    <location>
        <begin position="1093"/>
        <end position="1112"/>
    </location>
</feature>
<evidence type="ECO:0000313" key="3">
    <source>
        <dbReference type="EMBL" id="CUF13794.1"/>
    </source>
</evidence>
<proteinExistence type="predicted"/>
<name>A0A0S4IKS9_BODSA</name>
<dbReference type="VEuPathDB" id="TriTrypDB:BSAL_59480"/>
<dbReference type="AlphaFoldDB" id="A0A0S4IKS9"/>
<feature type="transmembrane region" description="Helical" evidence="1">
    <location>
        <begin position="1038"/>
        <end position="1057"/>
    </location>
</feature>
<feature type="signal peptide" evidence="2">
    <location>
        <begin position="1"/>
        <end position="30"/>
    </location>
</feature>
<evidence type="ECO:0000313" key="4">
    <source>
        <dbReference type="Proteomes" id="UP000051952"/>
    </source>
</evidence>
<keyword evidence="4" id="KW-1185">Reference proteome</keyword>
<keyword evidence="1" id="KW-0472">Membrane</keyword>
<feature type="transmembrane region" description="Helical" evidence="1">
    <location>
        <begin position="1124"/>
        <end position="1155"/>
    </location>
</feature>
<feature type="transmembrane region" description="Helical" evidence="1">
    <location>
        <begin position="1063"/>
        <end position="1081"/>
    </location>
</feature>